<dbReference type="SUPFAM" id="SSF158504">
    <property type="entry name" value="BH2638-like"/>
    <property type="match status" value="1"/>
</dbReference>
<dbReference type="AlphaFoldDB" id="X0P9H9"/>
<dbReference type="Pfam" id="PF05256">
    <property type="entry name" value="UPF0223"/>
    <property type="match status" value="1"/>
</dbReference>
<sequence>MNDNYAYPLLEGLSDREVVVLVTFFQKVEEAYEKPDGVDRETFNHAYQQFRDVIPSKMEQKQLEKQFKERSGYDVYQVIKHAKQVDKNLKMNEA</sequence>
<name>X0P9H9_9LACO</name>
<dbReference type="OrthoDB" id="1649074at2"/>
<dbReference type="PATRIC" id="fig|1423743.5.peg.1932"/>
<evidence type="ECO:0000313" key="1">
    <source>
        <dbReference type="EMBL" id="GAF35729.1"/>
    </source>
</evidence>
<evidence type="ECO:0000313" key="4">
    <source>
        <dbReference type="Proteomes" id="UP000051966"/>
    </source>
</evidence>
<dbReference type="EMBL" id="AZFY01000155">
    <property type="protein sequence ID" value="KRM01054.1"/>
    <property type="molecule type" value="Genomic_DNA"/>
</dbReference>
<evidence type="ECO:0000313" key="3">
    <source>
        <dbReference type="Proteomes" id="UP000019488"/>
    </source>
</evidence>
<keyword evidence="4" id="KW-1185">Reference proteome</keyword>
<dbReference type="RefSeq" id="WP_035178231.1">
    <property type="nucleotide sequence ID" value="NZ_AZFY01000155.1"/>
</dbReference>
<dbReference type="NCBIfam" id="NF003353">
    <property type="entry name" value="PRK04387.1"/>
    <property type="match status" value="1"/>
</dbReference>
<reference evidence="2 4" key="2">
    <citation type="journal article" date="2015" name="Genome Announc.">
        <title>Expanding the biotechnology potential of lactobacilli through comparative genomics of 213 strains and associated genera.</title>
        <authorList>
            <person name="Sun Z."/>
            <person name="Harris H.M."/>
            <person name="McCann A."/>
            <person name="Guo C."/>
            <person name="Argimon S."/>
            <person name="Zhang W."/>
            <person name="Yang X."/>
            <person name="Jeffery I.B."/>
            <person name="Cooney J.C."/>
            <person name="Kagawa T.F."/>
            <person name="Liu W."/>
            <person name="Song Y."/>
            <person name="Salvetti E."/>
            <person name="Wrobel A."/>
            <person name="Rasinkangas P."/>
            <person name="Parkhill J."/>
            <person name="Rea M.C."/>
            <person name="O'Sullivan O."/>
            <person name="Ritari J."/>
            <person name="Douillard F.P."/>
            <person name="Paul Ross R."/>
            <person name="Yang R."/>
            <person name="Briner A.E."/>
            <person name="Felis G.E."/>
            <person name="de Vos W.M."/>
            <person name="Barrangou R."/>
            <person name="Klaenhammer T.R."/>
            <person name="Caufield P.W."/>
            <person name="Cui Y."/>
            <person name="Zhang H."/>
            <person name="O'Toole P.W."/>
        </authorList>
    </citation>
    <scope>NUCLEOTIDE SEQUENCE [LARGE SCALE GENOMIC DNA]</scope>
    <source>
        <strain evidence="2 4">DSM 18382</strain>
    </source>
</reference>
<accession>X0P9H9</accession>
<dbReference type="Proteomes" id="UP000051966">
    <property type="component" value="Unassembled WGS sequence"/>
</dbReference>
<dbReference type="Proteomes" id="UP000019488">
    <property type="component" value="Unassembled WGS sequence"/>
</dbReference>
<reference evidence="1" key="1">
    <citation type="journal article" date="2014" name="Genome Announc.">
        <title>Draft Genome Sequences of Two Lactobacillus Strains, L. farraginis JCM 14108T and L. composti JCM 14202T, Isolated from Compost of Distilled Shochu Residue.</title>
        <authorList>
            <person name="Yuki M."/>
            <person name="Oshima K."/>
            <person name="Suda W."/>
            <person name="Kitahara M."/>
            <person name="Kitamura K."/>
            <person name="Iida T."/>
            <person name="Hattori M."/>
            <person name="Ohkuma M."/>
        </authorList>
    </citation>
    <scope>NUCLEOTIDE SEQUENCE [LARGE SCALE GENOMIC DNA]</scope>
    <source>
        <strain evidence="1">JCM 14108</strain>
    </source>
</reference>
<gene>
    <name evidence="2" type="ORF">FD41_GL001875</name>
    <name evidence="1" type="ORF">JCM14108_633</name>
</gene>
<dbReference type="InterPro" id="IPR007920">
    <property type="entry name" value="UPF0223"/>
</dbReference>
<dbReference type="eggNOG" id="COG4476">
    <property type="taxonomic scope" value="Bacteria"/>
</dbReference>
<dbReference type="InterPro" id="IPR023324">
    <property type="entry name" value="BH2638-like_sf"/>
</dbReference>
<dbReference type="EMBL" id="BAKI01000004">
    <property type="protein sequence ID" value="GAF35729.1"/>
    <property type="molecule type" value="Genomic_DNA"/>
</dbReference>
<protein>
    <submittedName>
        <fullName evidence="1">Uncharacterized protein</fullName>
    </submittedName>
</protein>
<evidence type="ECO:0000313" key="2">
    <source>
        <dbReference type="EMBL" id="KRM01054.1"/>
    </source>
</evidence>
<dbReference type="Gene3D" id="1.10.220.80">
    <property type="entry name" value="BH2638-like"/>
    <property type="match status" value="1"/>
</dbReference>
<dbReference type="STRING" id="1423743.FD41_GL001875"/>
<organism evidence="1 3">
    <name type="scientific">Lentilactobacillus farraginis DSM 18382 = JCM 14108</name>
    <dbReference type="NCBI Taxonomy" id="1423743"/>
    <lineage>
        <taxon>Bacteria</taxon>
        <taxon>Bacillati</taxon>
        <taxon>Bacillota</taxon>
        <taxon>Bacilli</taxon>
        <taxon>Lactobacillales</taxon>
        <taxon>Lactobacillaceae</taxon>
        <taxon>Lentilactobacillus</taxon>
    </lineage>
</organism>
<comment type="caution">
    <text evidence="1">The sequence shown here is derived from an EMBL/GenBank/DDBJ whole genome shotgun (WGS) entry which is preliminary data.</text>
</comment>
<proteinExistence type="predicted"/>